<keyword evidence="4 6" id="KW-1133">Transmembrane helix</keyword>
<evidence type="ECO:0000313" key="7">
    <source>
        <dbReference type="EMBL" id="KFJ03741.1"/>
    </source>
</evidence>
<evidence type="ECO:0000256" key="1">
    <source>
        <dbReference type="ARBA" id="ARBA00004651"/>
    </source>
</evidence>
<feature type="transmembrane region" description="Helical" evidence="6">
    <location>
        <begin position="231"/>
        <end position="254"/>
    </location>
</feature>
<organism evidence="7 8">
    <name type="scientific">Bifidobacterium subtile</name>
    <dbReference type="NCBI Taxonomy" id="77635"/>
    <lineage>
        <taxon>Bacteria</taxon>
        <taxon>Bacillati</taxon>
        <taxon>Actinomycetota</taxon>
        <taxon>Actinomycetes</taxon>
        <taxon>Bifidobacteriales</taxon>
        <taxon>Bifidobacteriaceae</taxon>
        <taxon>Bifidobacterium</taxon>
    </lineage>
</organism>
<keyword evidence="2" id="KW-1003">Cell membrane</keyword>
<feature type="transmembrane region" description="Helical" evidence="6">
    <location>
        <begin position="154"/>
        <end position="176"/>
    </location>
</feature>
<evidence type="ECO:0000256" key="6">
    <source>
        <dbReference type="SAM" id="Phobius"/>
    </source>
</evidence>
<dbReference type="EMBL" id="JGZR01000006">
    <property type="protein sequence ID" value="KFJ03741.1"/>
    <property type="molecule type" value="Genomic_DNA"/>
</dbReference>
<dbReference type="Pfam" id="PF03706">
    <property type="entry name" value="LPG_synthase_TM"/>
    <property type="match status" value="1"/>
</dbReference>
<dbReference type="RefSeq" id="WP_024463062.1">
    <property type="nucleotide sequence ID" value="NZ_CP062939.1"/>
</dbReference>
<dbReference type="InterPro" id="IPR022791">
    <property type="entry name" value="L-PG_synthase/AglD"/>
</dbReference>
<keyword evidence="3 6" id="KW-0812">Transmembrane</keyword>
<protein>
    <submittedName>
        <fullName evidence="7">Integral membrane protein</fullName>
    </submittedName>
</protein>
<comment type="caution">
    <text evidence="7">The sequence shown here is derived from an EMBL/GenBank/DDBJ whole genome shotgun (WGS) entry which is preliminary data.</text>
</comment>
<dbReference type="STRING" id="77635.BISU_0216"/>
<dbReference type="AlphaFoldDB" id="A0A087E7J0"/>
<evidence type="ECO:0000256" key="3">
    <source>
        <dbReference type="ARBA" id="ARBA00022692"/>
    </source>
</evidence>
<feature type="transmembrane region" description="Helical" evidence="6">
    <location>
        <begin position="12"/>
        <end position="30"/>
    </location>
</feature>
<dbReference type="GO" id="GO:0005886">
    <property type="term" value="C:plasma membrane"/>
    <property type="evidence" value="ECO:0007669"/>
    <property type="project" value="UniProtKB-SubCell"/>
</dbReference>
<dbReference type="Proteomes" id="UP000029055">
    <property type="component" value="Unassembled WGS sequence"/>
</dbReference>
<keyword evidence="8" id="KW-1185">Reference proteome</keyword>
<feature type="transmembrane region" description="Helical" evidence="6">
    <location>
        <begin position="261"/>
        <end position="281"/>
    </location>
</feature>
<dbReference type="eggNOG" id="COG0392">
    <property type="taxonomic scope" value="Bacteria"/>
</dbReference>
<keyword evidence="5 6" id="KW-0472">Membrane</keyword>
<dbReference type="OrthoDB" id="6057470at2"/>
<evidence type="ECO:0000256" key="4">
    <source>
        <dbReference type="ARBA" id="ARBA00022989"/>
    </source>
</evidence>
<feature type="transmembrane region" description="Helical" evidence="6">
    <location>
        <begin position="120"/>
        <end position="142"/>
    </location>
</feature>
<proteinExistence type="predicted"/>
<gene>
    <name evidence="7" type="ORF">BISU_0216</name>
</gene>
<reference evidence="7 8" key="1">
    <citation type="submission" date="2014-03" db="EMBL/GenBank/DDBJ databases">
        <title>Genomics of Bifidobacteria.</title>
        <authorList>
            <person name="Ventura M."/>
            <person name="Milani C."/>
            <person name="Lugli G.A."/>
        </authorList>
    </citation>
    <scope>NUCLEOTIDE SEQUENCE [LARGE SCALE GENOMIC DNA]</scope>
    <source>
        <strain evidence="7 8">LMG 11597</strain>
    </source>
</reference>
<evidence type="ECO:0000256" key="2">
    <source>
        <dbReference type="ARBA" id="ARBA00022475"/>
    </source>
</evidence>
<accession>A0A087E7J0</accession>
<comment type="subcellular location">
    <subcellularLocation>
        <location evidence="1">Cell membrane</location>
        <topology evidence="1">Multi-pass membrane protein</topology>
    </subcellularLocation>
</comment>
<evidence type="ECO:0000256" key="5">
    <source>
        <dbReference type="ARBA" id="ARBA00023136"/>
    </source>
</evidence>
<feature type="transmembrane region" description="Helical" evidence="6">
    <location>
        <begin position="197"/>
        <end position="219"/>
    </location>
</feature>
<feature type="transmembrane region" description="Helical" evidence="6">
    <location>
        <begin position="36"/>
        <end position="61"/>
    </location>
</feature>
<evidence type="ECO:0000313" key="8">
    <source>
        <dbReference type="Proteomes" id="UP000029055"/>
    </source>
</evidence>
<name>A0A087E7J0_9BIFI</name>
<sequence length="315" mass="33174">MKTLRTVIGSSVTRWAFLAIALAGLAWAVIKNWSSLMAALSVLPAWAAMTSVLLAVCYVFFTMWSWRVILADLGTPLDWNVSTQLFGISQIGKYIPGGVWNIVAAAQIGRDHDIPARRSVTAMTVAVLISLLSGVGIGAVTLMTTAQAIQIPSWAILLVLAALLVMLTPPVLNRLIAFGFALLKRPGLEQPLTFRGLGLSTLLASAAWVLAGMQIWVLGIGFGMKPDAPGLLLSVGAYALAWVVGFLVVFVPAGTGVRESVLGLFFAGVLSTGAVLAVVLVSRIAMTLADLLFAGAGALLSAHAKRRGRSDEKQP</sequence>